<dbReference type="STRING" id="272123.Anacy_5514"/>
<evidence type="ECO:0000313" key="3">
    <source>
        <dbReference type="Proteomes" id="UP000010474"/>
    </source>
</evidence>
<proteinExistence type="predicted"/>
<dbReference type="Proteomes" id="UP000010474">
    <property type="component" value="Chromosome"/>
</dbReference>
<keyword evidence="1" id="KW-0812">Transmembrane</keyword>
<dbReference type="HOGENOM" id="CLU_2930974_0_0_3"/>
<dbReference type="PATRIC" id="fig|272123.3.peg.5969"/>
<gene>
    <name evidence="2" type="ordered locus">Anacy_5514</name>
</gene>
<dbReference type="KEGG" id="acy:Anacy_5514"/>
<sequence length="60" mass="6890">MQHKEDNQTLPGKEYKAVLLKPWLVLICILIPCTLGNYLGHSVKNFVNAEQVKNYGYVEK</sequence>
<reference evidence="3" key="1">
    <citation type="journal article" date="2013" name="Proc. Natl. Acad. Sci. U.S.A.">
        <title>Improving the coverage of the cyanobacterial phylum using diversity-driven genome sequencing.</title>
        <authorList>
            <person name="Shih P.M."/>
            <person name="Wu D."/>
            <person name="Latifi A."/>
            <person name="Axen S.D."/>
            <person name="Fewer D.P."/>
            <person name="Talla E."/>
            <person name="Calteau A."/>
            <person name="Cai F."/>
            <person name="Tandeau de Marsac N."/>
            <person name="Rippka R."/>
            <person name="Herdman M."/>
            <person name="Sivonen K."/>
            <person name="Coursin T."/>
            <person name="Laurent T."/>
            <person name="Goodwin L."/>
            <person name="Nolan M."/>
            <person name="Davenport K.W."/>
            <person name="Han C.S."/>
            <person name="Rubin E.M."/>
            <person name="Eisen J.A."/>
            <person name="Woyke T."/>
            <person name="Gugger M."/>
            <person name="Kerfeld C.A."/>
        </authorList>
    </citation>
    <scope>NUCLEOTIDE SEQUENCE [LARGE SCALE GENOMIC DNA]</scope>
    <source>
        <strain evidence="3">ATCC 27899 / PCC 7122</strain>
    </source>
</reference>
<dbReference type="EMBL" id="CP003659">
    <property type="protein sequence ID" value="AFZ60826.1"/>
    <property type="molecule type" value="Genomic_DNA"/>
</dbReference>
<dbReference type="AlphaFoldDB" id="K9ZNQ6"/>
<feature type="transmembrane region" description="Helical" evidence="1">
    <location>
        <begin position="20"/>
        <end position="39"/>
    </location>
</feature>
<evidence type="ECO:0000313" key="2">
    <source>
        <dbReference type="EMBL" id="AFZ60826.1"/>
    </source>
</evidence>
<organism evidence="2 3">
    <name type="scientific">Anabaena cylindrica (strain ATCC 27899 / PCC 7122)</name>
    <dbReference type="NCBI Taxonomy" id="272123"/>
    <lineage>
        <taxon>Bacteria</taxon>
        <taxon>Bacillati</taxon>
        <taxon>Cyanobacteriota</taxon>
        <taxon>Cyanophyceae</taxon>
        <taxon>Nostocales</taxon>
        <taxon>Nostocaceae</taxon>
        <taxon>Anabaena</taxon>
    </lineage>
</organism>
<name>K9ZNQ6_ANACC</name>
<keyword evidence="1" id="KW-0472">Membrane</keyword>
<accession>K9ZNQ6</accession>
<protein>
    <submittedName>
        <fullName evidence="2">Uncharacterized protein</fullName>
    </submittedName>
</protein>
<keyword evidence="3" id="KW-1185">Reference proteome</keyword>
<keyword evidence="1" id="KW-1133">Transmembrane helix</keyword>
<evidence type="ECO:0000256" key="1">
    <source>
        <dbReference type="SAM" id="Phobius"/>
    </source>
</evidence>